<accession>A0A939GE63</accession>
<dbReference type="RefSeq" id="WP_207363673.1">
    <property type="nucleotide sequence ID" value="NZ_JAFMYV010000002.1"/>
</dbReference>
<evidence type="ECO:0000313" key="1">
    <source>
        <dbReference type="EMBL" id="MBO0936133.1"/>
    </source>
</evidence>
<dbReference type="EMBL" id="JAFMYV010000002">
    <property type="protein sequence ID" value="MBO0936133.1"/>
    <property type="molecule type" value="Genomic_DNA"/>
</dbReference>
<protein>
    <submittedName>
        <fullName evidence="1">Uncharacterized protein</fullName>
    </submittedName>
</protein>
<reference evidence="1" key="1">
    <citation type="submission" date="2021-03" db="EMBL/GenBank/DDBJ databases">
        <title>Fibrella sp. HMF5335 genome sequencing and assembly.</title>
        <authorList>
            <person name="Kang H."/>
            <person name="Kim H."/>
            <person name="Bae S."/>
            <person name="Joh K."/>
        </authorList>
    </citation>
    <scope>NUCLEOTIDE SEQUENCE</scope>
    <source>
        <strain evidence="1">HMF5335</strain>
    </source>
</reference>
<organism evidence="1 2">
    <name type="scientific">Fibrella rubiginis</name>
    <dbReference type="NCBI Taxonomy" id="2817060"/>
    <lineage>
        <taxon>Bacteria</taxon>
        <taxon>Pseudomonadati</taxon>
        <taxon>Bacteroidota</taxon>
        <taxon>Cytophagia</taxon>
        <taxon>Cytophagales</taxon>
        <taxon>Spirosomataceae</taxon>
        <taxon>Fibrella</taxon>
    </lineage>
</organism>
<dbReference type="Proteomes" id="UP000664034">
    <property type="component" value="Unassembled WGS sequence"/>
</dbReference>
<gene>
    <name evidence="1" type="ORF">J2I47_06205</name>
</gene>
<comment type="caution">
    <text evidence="1">The sequence shown here is derived from an EMBL/GenBank/DDBJ whole genome shotgun (WGS) entry which is preliminary data.</text>
</comment>
<keyword evidence="2" id="KW-1185">Reference proteome</keyword>
<dbReference type="AlphaFoldDB" id="A0A939GE63"/>
<name>A0A939GE63_9BACT</name>
<sequence>MKMVKKTAVVIDIQTYGEELEDFLDGLEVESRQDELREDFDTVIERIRVGV</sequence>
<proteinExistence type="predicted"/>
<evidence type="ECO:0000313" key="2">
    <source>
        <dbReference type="Proteomes" id="UP000664034"/>
    </source>
</evidence>